<dbReference type="PANTHER" id="PTHR11134">
    <property type="entry name" value="ADAPTOR COMPLEX SUBUNIT BETA FAMILY MEMBER"/>
    <property type="match status" value="1"/>
</dbReference>
<name>B5RUX2_DEBHA</name>
<feature type="region of interest" description="Disordered" evidence="6">
    <location>
        <begin position="743"/>
        <end position="823"/>
    </location>
</feature>
<dbReference type="AlphaFoldDB" id="B5RUX2"/>
<comment type="subcellular location">
    <subcellularLocation>
        <location evidence="1">Endomembrane system</location>
    </subcellularLocation>
</comment>
<dbReference type="InterPro" id="IPR011989">
    <property type="entry name" value="ARM-like"/>
</dbReference>
<dbReference type="GO" id="GO:0006623">
    <property type="term" value="P:protein targeting to vacuole"/>
    <property type="evidence" value="ECO:0007669"/>
    <property type="project" value="EnsemblFungi"/>
</dbReference>
<feature type="compositionally biased region" description="Basic and acidic residues" evidence="6">
    <location>
        <begin position="809"/>
        <end position="823"/>
    </location>
</feature>
<gene>
    <name evidence="8" type="ordered locus">DEHA2G21516g</name>
</gene>
<dbReference type="InterPro" id="IPR026739">
    <property type="entry name" value="AP_beta"/>
</dbReference>
<organism evidence="8 9">
    <name type="scientific">Debaryomyces hansenii (strain ATCC 36239 / CBS 767 / BCRC 21394 / JCM 1990 / NBRC 0083 / IGC 2968)</name>
    <name type="common">Yeast</name>
    <name type="synonym">Torulaspora hansenii</name>
    <dbReference type="NCBI Taxonomy" id="284592"/>
    <lineage>
        <taxon>Eukaryota</taxon>
        <taxon>Fungi</taxon>
        <taxon>Dikarya</taxon>
        <taxon>Ascomycota</taxon>
        <taxon>Saccharomycotina</taxon>
        <taxon>Pichiomycetes</taxon>
        <taxon>Debaryomycetaceae</taxon>
        <taxon>Debaryomyces</taxon>
    </lineage>
</organism>
<dbReference type="Pfam" id="PF01602">
    <property type="entry name" value="Adaptin_N"/>
    <property type="match status" value="1"/>
</dbReference>
<evidence type="ECO:0000313" key="9">
    <source>
        <dbReference type="Proteomes" id="UP000000599"/>
    </source>
</evidence>
<dbReference type="FunCoup" id="B5RUX2">
    <property type="interactions" value="469"/>
</dbReference>
<dbReference type="KEGG" id="dha:DEHA2G21516g"/>
<dbReference type="HOGENOM" id="CLU_006320_3_2_1"/>
<comment type="similarity">
    <text evidence="2">Belongs to the adaptor complexes large subunit family.</text>
</comment>
<sequence>MTESLAKISSMLESARDLTIEVAASASSRLSETPSALRPKEISKLLNSRVDRDNLSGMKCVISSIARGEDGLPYFADVVKNITSANSKVKNLVLIYLTRYAEVEPDTALLSINSIQKSLNDKNPIDRASAIRSMAGIRIASIAPILSLCIKRTISDPSPLVRASTAIAIGKVYDMENTKKKQLFEYLSKLLADSNSQVVGTALKTYFKVMPYLKSYKKKWEPIHGNFRRFCSIISELDEWSQSFMIEILTEYSRIFLPRPKLYLKNDSSQVIDLPDDYSKIPYHKYEVSMDKDLQLFVDSLRTLIYSRSEFVILSISKAIFSLTAPRIYKDLQIDVALTRLACSLNNIQVSLYALQTISLISLSDQTIFSPHFKKFYVYPMDPIPIAKIKLQILSLLANEDNVKYIFEELKYYSVNSMENKIANESIRAIGSCSQISPYWNEKILKWCLKQIRIAGGSSLNELLTVIRYLIQQKQNFMDEKEKQDIIKSTYRLSLVLQDQTSNLESDAKASIIWIIGEFTEAANNTIGPDVLRLLIKTFAFESEVVRYQTLVLSAKILSFELDKVKNEVGDDNYSAIEEFLQENIVSQMFQHVLQLAKYDPSYDTRDRARMFNVLLNTGSKQSQLASLFLRVPKPVPISTLFSKGIQTDEVLTTSILMKYFNITEWADPSTHPPPSIRKVAPIQSNNLGGKIVSISSSSMQNKSTSPEPLSEHAISSRQYQNSNVDKIIPKPVYQLQSLDEFFGSEEEESEEEESEEESEEEGSEEEGGEEEGSEEKDSEEEESEEEESNEEEHEDDIVSRSDEDENDYLQKSRAEKSTEGTP</sequence>
<evidence type="ECO:0000256" key="2">
    <source>
        <dbReference type="ARBA" id="ARBA00006613"/>
    </source>
</evidence>
<keyword evidence="4" id="KW-0653">Protein transport</keyword>
<keyword evidence="5" id="KW-0472">Membrane</keyword>
<dbReference type="eggNOG" id="KOG1060">
    <property type="taxonomic scope" value="Eukaryota"/>
</dbReference>
<dbReference type="OrthoDB" id="10254310at2759"/>
<dbReference type="GO" id="GO:0030123">
    <property type="term" value="C:AP-3 adaptor complex"/>
    <property type="evidence" value="ECO:0007669"/>
    <property type="project" value="EnsemblFungi"/>
</dbReference>
<evidence type="ECO:0000256" key="1">
    <source>
        <dbReference type="ARBA" id="ARBA00004308"/>
    </source>
</evidence>
<dbReference type="SUPFAM" id="SSF48371">
    <property type="entry name" value="ARM repeat"/>
    <property type="match status" value="1"/>
</dbReference>
<evidence type="ECO:0000256" key="4">
    <source>
        <dbReference type="ARBA" id="ARBA00022927"/>
    </source>
</evidence>
<evidence type="ECO:0000313" key="8">
    <source>
        <dbReference type="EMBL" id="CAR66016.1"/>
    </source>
</evidence>
<dbReference type="RefSeq" id="XP_002770684.1">
    <property type="nucleotide sequence ID" value="XM_002770638.1"/>
</dbReference>
<dbReference type="GO" id="GO:0012505">
    <property type="term" value="C:endomembrane system"/>
    <property type="evidence" value="ECO:0007669"/>
    <property type="project" value="UniProtKB-SubCell"/>
</dbReference>
<protein>
    <submittedName>
        <fullName evidence="8">DEHA2G21516p</fullName>
    </submittedName>
</protein>
<dbReference type="STRING" id="284592.B5RUX2"/>
<keyword evidence="9" id="KW-1185">Reference proteome</keyword>
<dbReference type="InterPro" id="IPR002553">
    <property type="entry name" value="Clathrin/coatomer_adapt-like_N"/>
</dbReference>
<accession>B5RUX2</accession>
<dbReference type="GO" id="GO:0006896">
    <property type="term" value="P:Golgi to vacuole transport"/>
    <property type="evidence" value="ECO:0007669"/>
    <property type="project" value="EnsemblFungi"/>
</dbReference>
<feature type="domain" description="Clathrin/coatomer adaptor adaptin-like N-terminal" evidence="7">
    <location>
        <begin position="38"/>
        <end position="619"/>
    </location>
</feature>
<dbReference type="GeneID" id="8999273"/>
<dbReference type="Proteomes" id="UP000000599">
    <property type="component" value="Chromosome G"/>
</dbReference>
<evidence type="ECO:0000256" key="5">
    <source>
        <dbReference type="ARBA" id="ARBA00023136"/>
    </source>
</evidence>
<dbReference type="InterPro" id="IPR016024">
    <property type="entry name" value="ARM-type_fold"/>
</dbReference>
<evidence type="ECO:0000259" key="7">
    <source>
        <dbReference type="Pfam" id="PF01602"/>
    </source>
</evidence>
<evidence type="ECO:0000256" key="6">
    <source>
        <dbReference type="SAM" id="MobiDB-lite"/>
    </source>
</evidence>
<feature type="region of interest" description="Disordered" evidence="6">
    <location>
        <begin position="697"/>
        <end position="723"/>
    </location>
</feature>
<keyword evidence="3" id="KW-0813">Transport</keyword>
<dbReference type="Gene3D" id="1.25.10.10">
    <property type="entry name" value="Leucine-rich Repeat Variant"/>
    <property type="match status" value="1"/>
</dbReference>
<dbReference type="EMBL" id="CR382139">
    <property type="protein sequence ID" value="CAR66016.1"/>
    <property type="molecule type" value="Genomic_DNA"/>
</dbReference>
<dbReference type="InParanoid" id="B5RUX2"/>
<feature type="compositionally biased region" description="Acidic residues" evidence="6">
    <location>
        <begin position="743"/>
        <end position="796"/>
    </location>
</feature>
<reference evidence="8 9" key="1">
    <citation type="journal article" date="2004" name="Nature">
        <title>Genome evolution in yeasts.</title>
        <authorList>
            <consortium name="Genolevures"/>
            <person name="Dujon B."/>
            <person name="Sherman D."/>
            <person name="Fischer G."/>
            <person name="Durrens P."/>
            <person name="Casaregola S."/>
            <person name="Lafontaine I."/>
            <person name="de Montigny J."/>
            <person name="Marck C."/>
            <person name="Neuveglise C."/>
            <person name="Talla E."/>
            <person name="Goffard N."/>
            <person name="Frangeul L."/>
            <person name="Aigle M."/>
            <person name="Anthouard V."/>
            <person name="Babour A."/>
            <person name="Barbe V."/>
            <person name="Barnay S."/>
            <person name="Blanchin S."/>
            <person name="Beckerich J.M."/>
            <person name="Beyne E."/>
            <person name="Bleykasten C."/>
            <person name="Boisrame A."/>
            <person name="Boyer J."/>
            <person name="Cattolico L."/>
            <person name="Confanioleri F."/>
            <person name="de Daruvar A."/>
            <person name="Despons L."/>
            <person name="Fabre E."/>
            <person name="Fairhead C."/>
            <person name="Ferry-Dumazet H."/>
            <person name="Groppi A."/>
            <person name="Hantraye F."/>
            <person name="Hennequin C."/>
            <person name="Jauniaux N."/>
            <person name="Joyet P."/>
            <person name="Kachouri R."/>
            <person name="Kerrest A."/>
            <person name="Koszul R."/>
            <person name="Lemaire M."/>
            <person name="Lesur I."/>
            <person name="Ma L."/>
            <person name="Muller H."/>
            <person name="Nicaud J.M."/>
            <person name="Nikolski M."/>
            <person name="Oztas S."/>
            <person name="Ozier-Kalogeropoulos O."/>
            <person name="Pellenz S."/>
            <person name="Potier S."/>
            <person name="Richard G.F."/>
            <person name="Straub M.L."/>
            <person name="Suleau A."/>
            <person name="Swennene D."/>
            <person name="Tekaia F."/>
            <person name="Wesolowski-Louvel M."/>
            <person name="Westhof E."/>
            <person name="Wirth B."/>
            <person name="Zeniou-Meyer M."/>
            <person name="Zivanovic I."/>
            <person name="Bolotin-Fukuhara M."/>
            <person name="Thierry A."/>
            <person name="Bouchier C."/>
            <person name="Caudron B."/>
            <person name="Scarpelli C."/>
            <person name="Gaillardin C."/>
            <person name="Weissenbach J."/>
            <person name="Wincker P."/>
            <person name="Souciet J.L."/>
        </authorList>
    </citation>
    <scope>NUCLEOTIDE SEQUENCE [LARGE SCALE GENOMIC DNA]</scope>
    <source>
        <strain evidence="9">ATCC 36239 / CBS 767 / BCRC 21394 / JCM 1990 / NBRC 0083 / IGC 2968</strain>
    </source>
</reference>
<dbReference type="OMA" id="HFLVRST"/>
<dbReference type="VEuPathDB" id="FungiDB:DEHA2G21516g"/>
<evidence type="ECO:0000256" key="3">
    <source>
        <dbReference type="ARBA" id="ARBA00022448"/>
    </source>
</evidence>
<proteinExistence type="inferred from homology"/>